<dbReference type="InterPro" id="IPR003439">
    <property type="entry name" value="ABC_transporter-like_ATP-bd"/>
</dbReference>
<keyword evidence="3" id="KW-0547">Nucleotide-binding</keyword>
<dbReference type="GO" id="GO:0016887">
    <property type="term" value="F:ATP hydrolysis activity"/>
    <property type="evidence" value="ECO:0007669"/>
    <property type="project" value="InterPro"/>
</dbReference>
<gene>
    <name evidence="6" type="ORF">EC518_13935</name>
</gene>
<comment type="similarity">
    <text evidence="1">Belongs to the ABC transporter superfamily.</text>
</comment>
<dbReference type="Proteomes" id="UP000289022">
    <property type="component" value="Unassembled WGS sequence"/>
</dbReference>
<dbReference type="AlphaFoldDB" id="A0A438W156"/>
<evidence type="ECO:0000256" key="4">
    <source>
        <dbReference type="ARBA" id="ARBA00022840"/>
    </source>
</evidence>
<dbReference type="Pfam" id="PF00005">
    <property type="entry name" value="ABC_tran"/>
    <property type="match status" value="1"/>
</dbReference>
<keyword evidence="4 6" id="KW-0067">ATP-binding</keyword>
<evidence type="ECO:0000256" key="3">
    <source>
        <dbReference type="ARBA" id="ARBA00022741"/>
    </source>
</evidence>
<organism evidence="6 7">
    <name type="scientific">Helicobacter pylori</name>
    <name type="common">Campylobacter pylori</name>
    <dbReference type="NCBI Taxonomy" id="210"/>
    <lineage>
        <taxon>Bacteria</taxon>
        <taxon>Pseudomonadati</taxon>
        <taxon>Campylobacterota</taxon>
        <taxon>Epsilonproteobacteria</taxon>
        <taxon>Campylobacterales</taxon>
        <taxon>Helicobacteraceae</taxon>
        <taxon>Helicobacter</taxon>
    </lineage>
</organism>
<sequence>MKLLEIKELKKSYAIDRGLFKPKRVIHALNGISFEVEQNEVLSIVGESGCGKSTTAKILAGIERQDS</sequence>
<evidence type="ECO:0000313" key="7">
    <source>
        <dbReference type="Proteomes" id="UP000289022"/>
    </source>
</evidence>
<dbReference type="PANTHER" id="PTHR43776:SF7">
    <property type="entry name" value="D,D-DIPEPTIDE TRANSPORT ATP-BINDING PROTEIN DDPF-RELATED"/>
    <property type="match status" value="1"/>
</dbReference>
<feature type="domain" description="ABC transporter" evidence="5">
    <location>
        <begin position="29"/>
        <end position="66"/>
    </location>
</feature>
<evidence type="ECO:0000259" key="5">
    <source>
        <dbReference type="Pfam" id="PF00005"/>
    </source>
</evidence>
<protein>
    <submittedName>
        <fullName evidence="6">ATP-binding cassette domain-containing protein</fullName>
    </submittedName>
</protein>
<dbReference type="InterPro" id="IPR027417">
    <property type="entry name" value="P-loop_NTPase"/>
</dbReference>
<name>A0A438W156_HELPX</name>
<evidence type="ECO:0000313" key="6">
    <source>
        <dbReference type="EMBL" id="RVZ17026.1"/>
    </source>
</evidence>
<keyword evidence="2" id="KW-0813">Transport</keyword>
<comment type="caution">
    <text evidence="6">The sequence shown here is derived from an EMBL/GenBank/DDBJ whole genome shotgun (WGS) entry which is preliminary data.</text>
</comment>
<accession>A0A438W156</accession>
<dbReference type="PANTHER" id="PTHR43776">
    <property type="entry name" value="TRANSPORT ATP-BINDING PROTEIN"/>
    <property type="match status" value="1"/>
</dbReference>
<evidence type="ECO:0000256" key="2">
    <source>
        <dbReference type="ARBA" id="ARBA00022448"/>
    </source>
</evidence>
<evidence type="ECO:0000256" key="1">
    <source>
        <dbReference type="ARBA" id="ARBA00005417"/>
    </source>
</evidence>
<dbReference type="EMBL" id="RJGP01001402">
    <property type="protein sequence ID" value="RVZ17026.1"/>
    <property type="molecule type" value="Genomic_DNA"/>
</dbReference>
<proteinExistence type="inferred from homology"/>
<dbReference type="InterPro" id="IPR050319">
    <property type="entry name" value="ABC_transp_ATP-bind"/>
</dbReference>
<dbReference type="GO" id="GO:0005524">
    <property type="term" value="F:ATP binding"/>
    <property type="evidence" value="ECO:0007669"/>
    <property type="project" value="UniProtKB-KW"/>
</dbReference>
<reference evidence="6 7" key="1">
    <citation type="submission" date="2018-11" db="EMBL/GenBank/DDBJ databases">
        <title>Genetic determinants and prediction of antibiotic resistance phenotypes in Helicobacter pylori.</title>
        <authorList>
            <person name="Wagner K."/>
        </authorList>
    </citation>
    <scope>NUCLEOTIDE SEQUENCE [LARGE SCALE GENOMIC DNA]</scope>
    <source>
        <strain evidence="6 7">ZH70</strain>
    </source>
</reference>
<dbReference type="Gene3D" id="3.40.50.300">
    <property type="entry name" value="P-loop containing nucleotide triphosphate hydrolases"/>
    <property type="match status" value="1"/>
</dbReference>
<feature type="non-terminal residue" evidence="6">
    <location>
        <position position="67"/>
    </location>
</feature>
<dbReference type="SUPFAM" id="SSF52540">
    <property type="entry name" value="P-loop containing nucleoside triphosphate hydrolases"/>
    <property type="match status" value="1"/>
</dbReference>